<keyword evidence="2" id="KW-1185">Reference proteome</keyword>
<proteinExistence type="predicted"/>
<protein>
    <submittedName>
        <fullName evidence="1">Uncharacterized protein</fullName>
    </submittedName>
</protein>
<organism evidence="1 2">
    <name type="scientific">Catharanthus roseus</name>
    <name type="common">Madagascar periwinkle</name>
    <name type="synonym">Vinca rosea</name>
    <dbReference type="NCBI Taxonomy" id="4058"/>
    <lineage>
        <taxon>Eukaryota</taxon>
        <taxon>Viridiplantae</taxon>
        <taxon>Streptophyta</taxon>
        <taxon>Embryophyta</taxon>
        <taxon>Tracheophyta</taxon>
        <taxon>Spermatophyta</taxon>
        <taxon>Magnoliopsida</taxon>
        <taxon>eudicotyledons</taxon>
        <taxon>Gunneridae</taxon>
        <taxon>Pentapetalae</taxon>
        <taxon>asterids</taxon>
        <taxon>lamiids</taxon>
        <taxon>Gentianales</taxon>
        <taxon>Apocynaceae</taxon>
        <taxon>Rauvolfioideae</taxon>
        <taxon>Vinceae</taxon>
        <taxon>Catharanthinae</taxon>
        <taxon>Catharanthus</taxon>
    </lineage>
</organism>
<sequence>MFSSSSPPLRWVVPSPSHSQSLLKSSICPLPIPNHIKILKPSSISKSSIRFSIGKTRATLDESPKAPSPVLVQDEKEEGQLTQEVLESVKVLKNAAKPRKIPAEEILSAFSVLEKAKLDPSGFLETLGGTKSPGRTWMLIFTAEKKLESGKYFPITAVQRFDAAVSLLI</sequence>
<gene>
    <name evidence="1" type="ORF">M9H77_29040</name>
</gene>
<dbReference type="EMBL" id="CM044706">
    <property type="protein sequence ID" value="KAI5660247.1"/>
    <property type="molecule type" value="Genomic_DNA"/>
</dbReference>
<accession>A0ACC0AIG8</accession>
<comment type="caution">
    <text evidence="1">The sequence shown here is derived from an EMBL/GenBank/DDBJ whole genome shotgun (WGS) entry which is preliminary data.</text>
</comment>
<dbReference type="Proteomes" id="UP001060085">
    <property type="component" value="Linkage Group LG06"/>
</dbReference>
<evidence type="ECO:0000313" key="2">
    <source>
        <dbReference type="Proteomes" id="UP001060085"/>
    </source>
</evidence>
<reference evidence="2" key="1">
    <citation type="journal article" date="2023" name="Nat. Plants">
        <title>Single-cell RNA sequencing provides a high-resolution roadmap for understanding the multicellular compartmentation of specialized metabolism.</title>
        <authorList>
            <person name="Sun S."/>
            <person name="Shen X."/>
            <person name="Li Y."/>
            <person name="Li Y."/>
            <person name="Wang S."/>
            <person name="Li R."/>
            <person name="Zhang H."/>
            <person name="Shen G."/>
            <person name="Guo B."/>
            <person name="Wei J."/>
            <person name="Xu J."/>
            <person name="St-Pierre B."/>
            <person name="Chen S."/>
            <person name="Sun C."/>
        </authorList>
    </citation>
    <scope>NUCLEOTIDE SEQUENCE [LARGE SCALE GENOMIC DNA]</scope>
</reference>
<evidence type="ECO:0000313" key="1">
    <source>
        <dbReference type="EMBL" id="KAI5660247.1"/>
    </source>
</evidence>
<name>A0ACC0AIG8_CATRO</name>